<keyword evidence="9" id="KW-1185">Reference proteome</keyword>
<dbReference type="InterPro" id="IPR044770">
    <property type="entry name" value="MFS_spinster-like"/>
</dbReference>
<reference evidence="8 9" key="1">
    <citation type="submission" date="2019-09" db="EMBL/GenBank/DDBJ databases">
        <authorList>
            <person name="Kevbrin V."/>
            <person name="Grouzdev D.S."/>
        </authorList>
    </citation>
    <scope>NUCLEOTIDE SEQUENCE [LARGE SCALE GENOMIC DNA]</scope>
    <source>
        <strain evidence="8 9">G-192</strain>
    </source>
</reference>
<evidence type="ECO:0000256" key="6">
    <source>
        <dbReference type="SAM" id="Phobius"/>
    </source>
</evidence>
<evidence type="ECO:0000256" key="3">
    <source>
        <dbReference type="ARBA" id="ARBA00022692"/>
    </source>
</evidence>
<protein>
    <submittedName>
        <fullName evidence="8">MFS transporter</fullName>
    </submittedName>
</protein>
<feature type="transmembrane region" description="Helical" evidence="6">
    <location>
        <begin position="375"/>
        <end position="394"/>
    </location>
</feature>
<feature type="transmembrane region" description="Helical" evidence="6">
    <location>
        <begin position="145"/>
        <end position="168"/>
    </location>
</feature>
<feature type="transmembrane region" description="Helical" evidence="6">
    <location>
        <begin position="414"/>
        <end position="434"/>
    </location>
</feature>
<dbReference type="EMBL" id="VWOJ01000001">
    <property type="protein sequence ID" value="KAA5805390.1"/>
    <property type="molecule type" value="Genomic_DNA"/>
</dbReference>
<dbReference type="GO" id="GO:0022857">
    <property type="term" value="F:transmembrane transporter activity"/>
    <property type="evidence" value="ECO:0007669"/>
    <property type="project" value="InterPro"/>
</dbReference>
<dbReference type="Pfam" id="PF07690">
    <property type="entry name" value="MFS_1"/>
    <property type="match status" value="1"/>
</dbReference>
<dbReference type="SUPFAM" id="SSF103473">
    <property type="entry name" value="MFS general substrate transporter"/>
    <property type="match status" value="1"/>
</dbReference>
<sequence>MSVSDKASAAPGAGYRGFVLAMLFLVYAFNFLDRQIIAILAIPIQAELGLDDRQMGLLGGIAFAALYSVLGVPIAWLADRTSRTWIITVSLTAWSGFTALCGLAQNFWQLFAARVGVGVGEAGGVAPSYSLIADYFPPGSRAGALAIYSLGIPVGSACGVYAGALIAGGALGADYDWRSAFIFVGVAGVVLAPLFRLAVREPRRGGLDIKAPAAPAVEAPASMTSDVSRPSFAATIALLARKPTFWLLALGASCSSMMGYGVFFWMPSFFARTYGLGIVDTGWIFGTIVLIGGGLGIFLGGILGDRLGRASKKAYVRVPAIAFFLTMPFYLIGVMAPSPIAAFFLFLIPTGLGLAWAGPTLSVFQQLVPPSMRSVASAVFLLLNNLLGIGVGVYVLGELSTLYAPLFGEQSLRYAIMTGASLYLVAGILFLTALRTLDRDWVN</sequence>
<dbReference type="InterPro" id="IPR020846">
    <property type="entry name" value="MFS_dom"/>
</dbReference>
<feature type="transmembrane region" description="Helical" evidence="6">
    <location>
        <begin position="340"/>
        <end position="363"/>
    </location>
</feature>
<comment type="caution">
    <text evidence="8">The sequence shown here is derived from an EMBL/GenBank/DDBJ whole genome shotgun (WGS) entry which is preliminary data.</text>
</comment>
<dbReference type="Gene3D" id="1.20.1250.20">
    <property type="entry name" value="MFS general substrate transporter like domains"/>
    <property type="match status" value="1"/>
</dbReference>
<comment type="subcellular location">
    <subcellularLocation>
        <location evidence="1">Membrane</location>
        <topology evidence="1">Multi-pass membrane protein</topology>
    </subcellularLocation>
</comment>
<dbReference type="GO" id="GO:0016020">
    <property type="term" value="C:membrane"/>
    <property type="evidence" value="ECO:0007669"/>
    <property type="project" value="UniProtKB-SubCell"/>
</dbReference>
<dbReference type="PANTHER" id="PTHR23505:SF79">
    <property type="entry name" value="PROTEIN SPINSTER"/>
    <property type="match status" value="1"/>
</dbReference>
<evidence type="ECO:0000256" key="2">
    <source>
        <dbReference type="ARBA" id="ARBA00022448"/>
    </source>
</evidence>
<keyword evidence="5 6" id="KW-0472">Membrane</keyword>
<feature type="transmembrane region" description="Helical" evidence="6">
    <location>
        <begin position="180"/>
        <end position="199"/>
    </location>
</feature>
<proteinExistence type="predicted"/>
<dbReference type="RefSeq" id="WP_150022422.1">
    <property type="nucleotide sequence ID" value="NZ_VWOJ01000001.1"/>
</dbReference>
<evidence type="ECO:0000259" key="7">
    <source>
        <dbReference type="PROSITE" id="PS50850"/>
    </source>
</evidence>
<gene>
    <name evidence="8" type="ORF">F1654_05265</name>
</gene>
<feature type="transmembrane region" description="Helical" evidence="6">
    <location>
        <begin position="20"/>
        <end position="44"/>
    </location>
</feature>
<feature type="transmembrane region" description="Helical" evidence="6">
    <location>
        <begin position="245"/>
        <end position="263"/>
    </location>
</feature>
<evidence type="ECO:0000313" key="9">
    <source>
        <dbReference type="Proteomes" id="UP000325122"/>
    </source>
</evidence>
<keyword evidence="2" id="KW-0813">Transport</keyword>
<keyword evidence="4 6" id="KW-1133">Transmembrane helix</keyword>
<dbReference type="InterPro" id="IPR011701">
    <property type="entry name" value="MFS"/>
</dbReference>
<feature type="transmembrane region" description="Helical" evidence="6">
    <location>
        <begin position="283"/>
        <end position="303"/>
    </location>
</feature>
<name>A0A5M6ZM50_9PROT</name>
<evidence type="ECO:0000256" key="4">
    <source>
        <dbReference type="ARBA" id="ARBA00022989"/>
    </source>
</evidence>
<dbReference type="PROSITE" id="PS50850">
    <property type="entry name" value="MFS"/>
    <property type="match status" value="1"/>
</dbReference>
<dbReference type="Proteomes" id="UP000325122">
    <property type="component" value="Unassembled WGS sequence"/>
</dbReference>
<feature type="transmembrane region" description="Helical" evidence="6">
    <location>
        <begin position="84"/>
        <end position="104"/>
    </location>
</feature>
<feature type="transmembrane region" description="Helical" evidence="6">
    <location>
        <begin position="56"/>
        <end position="78"/>
    </location>
</feature>
<feature type="domain" description="Major facilitator superfamily (MFS) profile" evidence="7">
    <location>
        <begin position="19"/>
        <end position="438"/>
    </location>
</feature>
<keyword evidence="3 6" id="KW-0812">Transmembrane</keyword>
<feature type="transmembrane region" description="Helical" evidence="6">
    <location>
        <begin position="315"/>
        <end position="334"/>
    </location>
</feature>
<organism evidence="8 9">
    <name type="scientific">Alkalicaulis satelles</name>
    <dbReference type="NCBI Taxonomy" id="2609175"/>
    <lineage>
        <taxon>Bacteria</taxon>
        <taxon>Pseudomonadati</taxon>
        <taxon>Pseudomonadota</taxon>
        <taxon>Alphaproteobacteria</taxon>
        <taxon>Maricaulales</taxon>
        <taxon>Maricaulaceae</taxon>
        <taxon>Alkalicaulis</taxon>
    </lineage>
</organism>
<accession>A0A5M6ZM50</accession>
<dbReference type="InterPro" id="IPR036259">
    <property type="entry name" value="MFS_trans_sf"/>
</dbReference>
<evidence type="ECO:0000256" key="5">
    <source>
        <dbReference type="ARBA" id="ARBA00023136"/>
    </source>
</evidence>
<evidence type="ECO:0000313" key="8">
    <source>
        <dbReference type="EMBL" id="KAA5805390.1"/>
    </source>
</evidence>
<dbReference type="CDD" id="cd17328">
    <property type="entry name" value="MFS_spinster_like"/>
    <property type="match status" value="1"/>
</dbReference>
<dbReference type="AlphaFoldDB" id="A0A5M6ZM50"/>
<dbReference type="PANTHER" id="PTHR23505">
    <property type="entry name" value="SPINSTER"/>
    <property type="match status" value="1"/>
</dbReference>
<evidence type="ECO:0000256" key="1">
    <source>
        <dbReference type="ARBA" id="ARBA00004141"/>
    </source>
</evidence>